<name>A0A1H6H2T5_MAGFU</name>
<sequence length="171" mass="17939">MPTLLLHLQFLQTFVVVAGANGQSYATIRWLLAYRDALLPTSVAFISNVTGALALINTGFAKNYNPNFLALLGRLPGTTPVLLADIFEKLKIDRTDTWTAAGSELQALMSDLSTAYNGCAQTGAWGRGLPDAPFDATAIVGTLGNVMGLSGTGVQLPYLASEADVAPPAPI</sequence>
<evidence type="ECO:0000256" key="1">
    <source>
        <dbReference type="SAM" id="Phobius"/>
    </source>
</evidence>
<dbReference type="AlphaFoldDB" id="A0A1H6H2T5"/>
<keyword evidence="1" id="KW-1133">Transmembrane helix</keyword>
<organism evidence="2 3">
    <name type="scientific">Magnetospirillum fulvum</name>
    <name type="common">Rhodospirillum fulvum</name>
    <dbReference type="NCBI Taxonomy" id="1082"/>
    <lineage>
        <taxon>Bacteria</taxon>
        <taxon>Pseudomonadati</taxon>
        <taxon>Pseudomonadota</taxon>
        <taxon>Alphaproteobacteria</taxon>
        <taxon>Rhodospirillales</taxon>
        <taxon>Rhodospirillaceae</taxon>
        <taxon>Magnetospirillum</taxon>
    </lineage>
</organism>
<proteinExistence type="predicted"/>
<evidence type="ECO:0000313" key="3">
    <source>
        <dbReference type="Proteomes" id="UP000182983"/>
    </source>
</evidence>
<keyword evidence="1" id="KW-0812">Transmembrane</keyword>
<reference evidence="3" key="1">
    <citation type="submission" date="2016-10" db="EMBL/GenBank/DDBJ databases">
        <authorList>
            <person name="Varghese N."/>
            <person name="Submissions S."/>
        </authorList>
    </citation>
    <scope>NUCLEOTIDE SEQUENCE [LARGE SCALE GENOMIC DNA]</scope>
    <source>
        <strain evidence="3">DSM 13234</strain>
    </source>
</reference>
<keyword evidence="3" id="KW-1185">Reference proteome</keyword>
<dbReference type="EMBL" id="FNWO01000002">
    <property type="protein sequence ID" value="SEH28508.1"/>
    <property type="molecule type" value="Genomic_DNA"/>
</dbReference>
<protein>
    <submittedName>
        <fullName evidence="2">Uncharacterized protein</fullName>
    </submittedName>
</protein>
<dbReference type="Proteomes" id="UP000182983">
    <property type="component" value="Unassembled WGS sequence"/>
</dbReference>
<keyword evidence="1" id="KW-0472">Membrane</keyword>
<feature type="transmembrane region" description="Helical" evidence="1">
    <location>
        <begin position="38"/>
        <end position="56"/>
    </location>
</feature>
<gene>
    <name evidence="2" type="ORF">SAMN04244559_00715</name>
</gene>
<dbReference type="RefSeq" id="WP_139305475.1">
    <property type="nucleotide sequence ID" value="NZ_FNWO01000002.1"/>
</dbReference>
<accession>A0A1H6H2T5</accession>
<evidence type="ECO:0000313" key="2">
    <source>
        <dbReference type="EMBL" id="SEH28508.1"/>
    </source>
</evidence>